<dbReference type="AlphaFoldDB" id="A0A2M7TAB5"/>
<protein>
    <recommendedName>
        <fullName evidence="3">PqqD family protein</fullName>
    </recommendedName>
</protein>
<dbReference type="InterPro" id="IPR041881">
    <property type="entry name" value="PqqD_sf"/>
</dbReference>
<evidence type="ECO:0008006" key="3">
    <source>
        <dbReference type="Google" id="ProtNLM"/>
    </source>
</evidence>
<reference evidence="2" key="1">
    <citation type="submission" date="2017-09" db="EMBL/GenBank/DDBJ databases">
        <title>Depth-based differentiation of microbial function through sediment-hosted aquifers and enrichment of novel symbionts in the deep terrestrial subsurface.</title>
        <authorList>
            <person name="Probst A.J."/>
            <person name="Ladd B."/>
            <person name="Jarett J.K."/>
            <person name="Geller-Mcgrath D.E."/>
            <person name="Sieber C.M.K."/>
            <person name="Emerson J.B."/>
            <person name="Anantharaman K."/>
            <person name="Thomas B.C."/>
            <person name="Malmstrom R."/>
            <person name="Stieglmeier M."/>
            <person name="Klingl A."/>
            <person name="Woyke T."/>
            <person name="Ryan C.M."/>
            <person name="Banfield J.F."/>
        </authorList>
    </citation>
    <scope>NUCLEOTIDE SEQUENCE [LARGE SCALE GENOMIC DNA]</scope>
</reference>
<comment type="caution">
    <text evidence="1">The sequence shown here is derived from an EMBL/GenBank/DDBJ whole genome shotgun (WGS) entry which is preliminary data.</text>
</comment>
<dbReference type="EMBL" id="PFNG01000038">
    <property type="protein sequence ID" value="PIZ41895.1"/>
    <property type="molecule type" value="Genomic_DNA"/>
</dbReference>
<dbReference type="RefSeq" id="WP_286678051.1">
    <property type="nucleotide sequence ID" value="NZ_MNXI01000055.1"/>
</dbReference>
<evidence type="ECO:0000313" key="1">
    <source>
        <dbReference type="EMBL" id="PIZ41895.1"/>
    </source>
</evidence>
<evidence type="ECO:0000313" key="2">
    <source>
        <dbReference type="Proteomes" id="UP000230956"/>
    </source>
</evidence>
<dbReference type="InterPro" id="IPR008792">
    <property type="entry name" value="PQQD"/>
</dbReference>
<dbReference type="Gene3D" id="1.10.10.1150">
    <property type="entry name" value="Coenzyme PQQ synthesis protein D (PqqD)"/>
    <property type="match status" value="1"/>
</dbReference>
<gene>
    <name evidence="1" type="ORF">COY37_01585</name>
</gene>
<dbReference type="Pfam" id="PF05402">
    <property type="entry name" value="PqqD"/>
    <property type="match status" value="1"/>
</dbReference>
<organism evidence="1 2">
    <name type="scientific">Candidatus Aquicultor secundus</name>
    <dbReference type="NCBI Taxonomy" id="1973895"/>
    <lineage>
        <taxon>Bacteria</taxon>
        <taxon>Bacillati</taxon>
        <taxon>Actinomycetota</taxon>
        <taxon>Candidatus Aquicultoria</taxon>
        <taxon>Candidatus Aquicultorales</taxon>
        <taxon>Candidatus Aquicultoraceae</taxon>
        <taxon>Candidatus Aquicultor</taxon>
    </lineage>
</organism>
<sequence>MEESTRLIRNPDLVFRVVNEEGVIYNPRTQRLHMLNATALMAWHLWDGDHSLLDIVNAVISEYEADPQGVMNDISLCAKELCRHGLLSDSSHTGN</sequence>
<accession>A0A2M7TAB5</accession>
<proteinExistence type="predicted"/>
<name>A0A2M7TAB5_9ACTN</name>
<dbReference type="Proteomes" id="UP000230956">
    <property type="component" value="Unassembled WGS sequence"/>
</dbReference>